<evidence type="ECO:0000256" key="2">
    <source>
        <dbReference type="ARBA" id="ARBA00022741"/>
    </source>
</evidence>
<dbReference type="GO" id="GO:0004017">
    <property type="term" value="F:AMP kinase activity"/>
    <property type="evidence" value="ECO:0007669"/>
    <property type="project" value="InterPro"/>
</dbReference>
<dbReference type="Gene3D" id="3.40.50.300">
    <property type="entry name" value="P-loop containing nucleotide triphosphate hydrolases"/>
    <property type="match status" value="1"/>
</dbReference>
<organism evidence="5 6">
    <name type="scientific">Strigomonas culicis</name>
    <dbReference type="NCBI Taxonomy" id="28005"/>
    <lineage>
        <taxon>Eukaryota</taxon>
        <taxon>Discoba</taxon>
        <taxon>Euglenozoa</taxon>
        <taxon>Kinetoplastea</taxon>
        <taxon>Metakinetoplastina</taxon>
        <taxon>Trypanosomatida</taxon>
        <taxon>Trypanosomatidae</taxon>
        <taxon>Strigomonadinae</taxon>
        <taxon>Strigomonas</taxon>
    </lineage>
</organism>
<dbReference type="PRINTS" id="PR00094">
    <property type="entry name" value="ADENYLTKNASE"/>
</dbReference>
<gene>
    <name evidence="5" type="ORF">STCU_02334</name>
</gene>
<keyword evidence="3 4" id="KW-0418">Kinase</keyword>
<sequence length="223" mass="25226">MPCNIILFGAPGSGKGTISDLLVAEYGFTHLSVGSLLRDEVQRRTPLGLQCKAIMAEGNLIPDDLVVDIVYKFLTQPNAVQTGVLLDGFPRTLQQAKAIAKRGFKFDLMLVLSVDGQKLLQRCLSRRVDPVTQKIYNLQCDPPPPEVIDRLQIRSDDTKERHDHRMMIYNKQKNELVTFYKDIAIIVDANGSIRRVYKSLRRQVKHVIRANNKKKVFLPSANL</sequence>
<reference evidence="5 6" key="1">
    <citation type="journal article" date="2013" name="PLoS ONE">
        <title>Predicting the Proteins of Angomonas deanei, Strigomonas culicis and Their Respective Endosymbionts Reveals New Aspects of the Trypanosomatidae Family.</title>
        <authorList>
            <person name="Motta M.C."/>
            <person name="Martins A.C."/>
            <person name="de Souza S.S."/>
            <person name="Catta-Preta C.M."/>
            <person name="Silva R."/>
            <person name="Klein C.C."/>
            <person name="de Almeida L.G."/>
            <person name="de Lima Cunha O."/>
            <person name="Ciapina L.P."/>
            <person name="Brocchi M."/>
            <person name="Colabardini A.C."/>
            <person name="de Araujo Lima B."/>
            <person name="Machado C.R."/>
            <person name="de Almeida Soares C.M."/>
            <person name="Probst C.M."/>
            <person name="de Menezes C.B."/>
            <person name="Thompson C.E."/>
            <person name="Bartholomeu D.C."/>
            <person name="Gradia D.F."/>
            <person name="Pavoni D.P."/>
            <person name="Grisard E.C."/>
            <person name="Fantinatti-Garboggini F."/>
            <person name="Marchini F.K."/>
            <person name="Rodrigues-Luiz G.F."/>
            <person name="Wagner G."/>
            <person name="Goldman G.H."/>
            <person name="Fietto J.L."/>
            <person name="Elias M.C."/>
            <person name="Goldman M.H."/>
            <person name="Sagot M.F."/>
            <person name="Pereira M."/>
            <person name="Stoco P.H."/>
            <person name="de Mendonca-Neto R.P."/>
            <person name="Teixeira S.M."/>
            <person name="Maciel T.E."/>
            <person name="de Oliveira Mendes T.A."/>
            <person name="Urmenyi T.P."/>
            <person name="de Souza W."/>
            <person name="Schenkman S."/>
            <person name="de Vasconcelos A.T."/>
        </authorList>
    </citation>
    <scope>NUCLEOTIDE SEQUENCE [LARGE SCALE GENOMIC DNA]</scope>
</reference>
<comment type="caution">
    <text evidence="5">The sequence shown here is derived from an EMBL/GenBank/DDBJ whole genome shotgun (WGS) entry which is preliminary data.</text>
</comment>
<evidence type="ECO:0000256" key="3">
    <source>
        <dbReference type="ARBA" id="ARBA00022777"/>
    </source>
</evidence>
<evidence type="ECO:0000313" key="6">
    <source>
        <dbReference type="Proteomes" id="UP000015354"/>
    </source>
</evidence>
<dbReference type="AlphaFoldDB" id="S9UWZ4"/>
<dbReference type="SUPFAM" id="SSF52540">
    <property type="entry name" value="P-loop containing nucleoside triphosphate hydrolases"/>
    <property type="match status" value="1"/>
</dbReference>
<dbReference type="CDD" id="cd01428">
    <property type="entry name" value="ADK"/>
    <property type="match status" value="1"/>
</dbReference>
<dbReference type="InterPro" id="IPR027417">
    <property type="entry name" value="P-loop_NTPase"/>
</dbReference>
<keyword evidence="6" id="KW-1185">Reference proteome</keyword>
<proteinExistence type="inferred from homology"/>
<dbReference type="OrthoDB" id="439792at2759"/>
<dbReference type="NCBIfam" id="TIGR01351">
    <property type="entry name" value="adk"/>
    <property type="match status" value="1"/>
</dbReference>
<dbReference type="HAMAP" id="MF_00235">
    <property type="entry name" value="Adenylate_kinase_Adk"/>
    <property type="match status" value="1"/>
</dbReference>
<dbReference type="Pfam" id="PF00406">
    <property type="entry name" value="ADK"/>
    <property type="match status" value="1"/>
</dbReference>
<dbReference type="PROSITE" id="PS00113">
    <property type="entry name" value="ADENYLATE_KINASE"/>
    <property type="match status" value="1"/>
</dbReference>
<evidence type="ECO:0000256" key="4">
    <source>
        <dbReference type="RuleBase" id="RU003330"/>
    </source>
</evidence>
<dbReference type="InterPro" id="IPR033690">
    <property type="entry name" value="Adenylat_kinase_CS"/>
</dbReference>
<dbReference type="InterPro" id="IPR000850">
    <property type="entry name" value="Adenylat/UMP-CMP_kin"/>
</dbReference>
<dbReference type="GO" id="GO:0005524">
    <property type="term" value="F:ATP binding"/>
    <property type="evidence" value="ECO:0007669"/>
    <property type="project" value="InterPro"/>
</dbReference>
<dbReference type="EMBL" id="ATMH01002334">
    <property type="protein sequence ID" value="EPY33294.1"/>
    <property type="molecule type" value="Genomic_DNA"/>
</dbReference>
<comment type="similarity">
    <text evidence="4">Belongs to the adenylate kinase family.</text>
</comment>
<dbReference type="Proteomes" id="UP000015354">
    <property type="component" value="Unassembled WGS sequence"/>
</dbReference>
<evidence type="ECO:0000313" key="5">
    <source>
        <dbReference type="EMBL" id="EPY33294.1"/>
    </source>
</evidence>
<keyword evidence="1 4" id="KW-0808">Transferase</keyword>
<evidence type="ECO:0000256" key="1">
    <source>
        <dbReference type="ARBA" id="ARBA00022679"/>
    </source>
</evidence>
<protein>
    <submittedName>
        <fullName evidence="5">Adenylate kinase</fullName>
    </submittedName>
</protein>
<accession>S9UWZ4</accession>
<keyword evidence="2" id="KW-0547">Nucleotide-binding</keyword>
<dbReference type="PANTHER" id="PTHR23359">
    <property type="entry name" value="NUCLEOTIDE KINASE"/>
    <property type="match status" value="1"/>
</dbReference>
<name>S9UWZ4_9TRYP</name>
<dbReference type="InterPro" id="IPR006259">
    <property type="entry name" value="Adenyl_kin_sub"/>
</dbReference>